<gene>
    <name evidence="1" type="ORF">K3G42_011063</name>
</gene>
<accession>A0ACB8EVM5</accession>
<evidence type="ECO:0000313" key="2">
    <source>
        <dbReference type="Proteomes" id="UP000827872"/>
    </source>
</evidence>
<organism evidence="1 2">
    <name type="scientific">Sphaerodactylus townsendi</name>
    <dbReference type="NCBI Taxonomy" id="933632"/>
    <lineage>
        <taxon>Eukaryota</taxon>
        <taxon>Metazoa</taxon>
        <taxon>Chordata</taxon>
        <taxon>Craniata</taxon>
        <taxon>Vertebrata</taxon>
        <taxon>Euteleostomi</taxon>
        <taxon>Lepidosauria</taxon>
        <taxon>Squamata</taxon>
        <taxon>Bifurcata</taxon>
        <taxon>Gekkota</taxon>
        <taxon>Sphaerodactylidae</taxon>
        <taxon>Sphaerodactylus</taxon>
    </lineage>
</organism>
<reference evidence="1" key="1">
    <citation type="submission" date="2021-08" db="EMBL/GenBank/DDBJ databases">
        <title>The first chromosome-level gecko genome reveals the dynamic sex chromosomes of Neotropical dwarf geckos (Sphaerodactylidae: Sphaerodactylus).</title>
        <authorList>
            <person name="Pinto B.J."/>
            <person name="Keating S.E."/>
            <person name="Gamble T."/>
        </authorList>
    </citation>
    <scope>NUCLEOTIDE SEQUENCE</scope>
    <source>
        <strain evidence="1">TG3544</strain>
    </source>
</reference>
<keyword evidence="2" id="KW-1185">Reference proteome</keyword>
<dbReference type="Proteomes" id="UP000827872">
    <property type="component" value="Linkage Group LG15"/>
</dbReference>
<comment type="caution">
    <text evidence="1">The sequence shown here is derived from an EMBL/GenBank/DDBJ whole genome shotgun (WGS) entry which is preliminary data.</text>
</comment>
<protein>
    <submittedName>
        <fullName evidence="1">Uncharacterized protein</fullName>
    </submittedName>
</protein>
<sequence>MKMKGAVVLLFIVGLLTPAGSSSLFTLDYPISLYYRDSRLSTVLWFRPAYCLYELWNSDALDSSQATRQTATIEMEVKLAGDNDVYKSPKRFPIPICSPSVYQSLALGDHACEMGPTLACLNDTCTRAVLPGRNYRIRFLLYNQERTLLAATDWSRNFQTRDLPHDFRTMDVDFGGHSVGLVVLTMLISIAVFLLLGATGLALIVRPPSAFSFGSPSSDA</sequence>
<dbReference type="EMBL" id="CM037628">
    <property type="protein sequence ID" value="KAH7996803.1"/>
    <property type="molecule type" value="Genomic_DNA"/>
</dbReference>
<name>A0ACB8EVM5_9SAUR</name>
<proteinExistence type="predicted"/>
<evidence type="ECO:0000313" key="1">
    <source>
        <dbReference type="EMBL" id="KAH7996803.1"/>
    </source>
</evidence>